<reference evidence="1 2" key="1">
    <citation type="submission" date="2020-12" db="EMBL/GenBank/DDBJ databases">
        <title>FDA dAtabase for Regulatory Grade micrObial Sequences (FDA-ARGOS): Supporting development and validation of Infectious Disease Dx tests.</title>
        <authorList>
            <person name="Sproer C."/>
            <person name="Gronow S."/>
            <person name="Severitt S."/>
            <person name="Schroder I."/>
            <person name="Tallon L."/>
            <person name="Sadzewicz L."/>
            <person name="Zhao X."/>
            <person name="Boylan J."/>
            <person name="Ott S."/>
            <person name="Bowen H."/>
            <person name="Vavikolanu K."/>
            <person name="Mehta A."/>
            <person name="Aluvathingal J."/>
            <person name="Nadendla S."/>
            <person name="Lowell S."/>
            <person name="Myers T."/>
            <person name="Yan Y."/>
            <person name="Sichtig H."/>
        </authorList>
    </citation>
    <scope>NUCLEOTIDE SEQUENCE [LARGE SCALE GENOMIC DNA]</scope>
    <source>
        <strain evidence="1 2">FDAARGOS_909</strain>
    </source>
</reference>
<organism evidence="1 2">
    <name type="scientific">Delftia acidovorans</name>
    <name type="common">Pseudomonas acidovorans</name>
    <name type="synonym">Comamonas acidovorans</name>
    <dbReference type="NCBI Taxonomy" id="80866"/>
    <lineage>
        <taxon>Bacteria</taxon>
        <taxon>Pseudomonadati</taxon>
        <taxon>Pseudomonadota</taxon>
        <taxon>Betaproteobacteria</taxon>
        <taxon>Burkholderiales</taxon>
        <taxon>Comamonadaceae</taxon>
        <taxon>Delftia</taxon>
    </lineage>
</organism>
<evidence type="ECO:0000313" key="1">
    <source>
        <dbReference type="EMBL" id="QPS09961.1"/>
    </source>
</evidence>
<protein>
    <submittedName>
        <fullName evidence="1">Uncharacterized protein</fullName>
    </submittedName>
</protein>
<gene>
    <name evidence="1" type="ORF">I6G66_08175</name>
</gene>
<name>A0A7T2S6P6_DELAC</name>
<sequence length="105" mass="12239">MPTEFEKKIQEFIEFDSLKKMLELGKIIHTISMAGRDTYEINSDGVTDPAKLRRINEVIQRISSLQLTIASNNNDELDSFIRSSFEMLDHEIESLKIPRGFFRLF</sequence>
<dbReference type="RefSeq" id="WP_183021907.1">
    <property type="nucleotide sequence ID" value="NZ_CP065668.1"/>
</dbReference>
<proteinExistence type="predicted"/>
<dbReference type="EMBL" id="CP065668">
    <property type="protein sequence ID" value="QPS09961.1"/>
    <property type="molecule type" value="Genomic_DNA"/>
</dbReference>
<evidence type="ECO:0000313" key="2">
    <source>
        <dbReference type="Proteomes" id="UP000594778"/>
    </source>
</evidence>
<dbReference type="AlphaFoldDB" id="A0A7T2S6P6"/>
<dbReference type="Proteomes" id="UP000594778">
    <property type="component" value="Chromosome"/>
</dbReference>
<accession>A0A7T2S6P6</accession>